<feature type="binding site" description="in other chain" evidence="14">
    <location>
        <begin position="338"/>
        <end position="341"/>
    </location>
    <ligand>
        <name>substrate</name>
        <note>ligand shared between dimeric partners</note>
    </ligand>
</feature>
<dbReference type="InterPro" id="IPR022953">
    <property type="entry name" value="ATP_PFK"/>
</dbReference>
<feature type="binding site" evidence="14">
    <location>
        <position position="241"/>
    </location>
    <ligand>
        <name>substrate</name>
        <note>ligand shared between dimeric partners</note>
    </ligand>
</feature>
<evidence type="ECO:0000313" key="18">
    <source>
        <dbReference type="Proteomes" id="UP001152320"/>
    </source>
</evidence>
<dbReference type="Pfam" id="PF00365">
    <property type="entry name" value="PFK"/>
    <property type="match status" value="2"/>
</dbReference>
<proteinExistence type="inferred from homology"/>
<keyword evidence="10 14" id="KW-0067">ATP-binding</keyword>
<evidence type="ECO:0000256" key="14">
    <source>
        <dbReference type="HAMAP-Rule" id="MF_03184"/>
    </source>
</evidence>
<keyword evidence="7 14" id="KW-0479">Metal-binding</keyword>
<keyword evidence="12 14" id="KW-0324">Glycolysis</keyword>
<keyword evidence="9 14" id="KW-0418">Kinase</keyword>
<dbReference type="AlphaFoldDB" id="A0A9Q1BCP3"/>
<dbReference type="InterPro" id="IPR009161">
    <property type="entry name" value="6-Pfructokinase_euk"/>
</dbReference>
<dbReference type="PIRSF" id="PIRSF000533">
    <property type="entry name" value="ATP_PFK_euk"/>
    <property type="match status" value="1"/>
</dbReference>
<comment type="similarity">
    <text evidence="15">Belongs to the phosphofructokinase type A (PFKA) family. ATP-dependent PFK group I subfamily. Eukaryotic two domain clade "E" sub-subfamily.</text>
</comment>
<dbReference type="Gene3D" id="3.40.50.450">
    <property type="match status" value="2"/>
</dbReference>
<dbReference type="InterPro" id="IPR000023">
    <property type="entry name" value="Phosphofructokinase_dom"/>
</dbReference>
<sequence>MAESPETKRLRMERSKPNFFDASQHRPSIIFDVDYVDTVSKFTSKGQGHGMVGSGKSLAVFTSGGDSQGMNAAVRAVVRMGIYVGFKVFAIHEGYQGMVDGGDHIREMTWKDVSGIIQLGGTVIGSARCKDFRKRDGRLMAAKHLIERNISNLVVIGGDGSLTGANLFRKEWSELVQELLENGEITEEQASDCEHLAIVGMVGSIDNDFCGTDMTIGTDSALHRIIEAVDAISTTAQSHQRSFVLEVMGRHCGYLALVAGLACGADWLFIPEAPPADGWEDKLCKKLAHTREMGKRLNIIIVAEGAMDRHGKAITVNQIKDLIIDRLDYDTRVTVLGHVQRGGNPSAFDRILGCRMGAEAVLALTEATETSPACVVSLAGNTAVRVPLMECVEKTQQVGKALKEKDFDLAVELRGKSFLNNLKTYLTLSKLKPPDNVCSRDGKICSSEFNLAVLNVGAPAAGTNAAVRSFVRSCLVDGYRVYGIHDGFEGLLDDRIEFFGWMSVSDWVREGGSKLGTNSDLNVLYYSFFLYRTTPKNLSLEKIAQKFQQYNIHGLTLVGGFESFMSVVQLVEARSKFPEFCIPMVVIPATVSNNVPGTDFSLGTDTALNAITETCDKIKQSASGSKRRVFVVETMGGYCGYLATMGGLASGADAAYIFEEPFGIVDLENDVKHLAGKIKDDVQRGVILRNENANPNFTTDFIHQLFAEEGRGLFTVRKNVLGHMQQGGSPTVFDRNLGTKLGVKASNFLVHTIEEHTKSSIPWRSFVSLAVSFLVFGMNYTLPEISSYVSKCSMEAVMTFIFGTKYTYSGKLHVDTPESACLLGLKKRMVGFTPVTTLKPSVDFEHRIPKGEWWLNLRPLLRILAKHTSTYIGESDGGFVTPSDVTDDEPEFL</sequence>
<dbReference type="GO" id="GO:0003872">
    <property type="term" value="F:6-phosphofructokinase activity"/>
    <property type="evidence" value="ECO:0007669"/>
    <property type="project" value="UniProtKB-UniRule"/>
</dbReference>
<dbReference type="FunFam" id="3.40.50.450:FF:000043">
    <property type="entry name" value="ATP-dependent 6-phosphofructokinase, platelet type"/>
    <property type="match status" value="1"/>
</dbReference>
<evidence type="ECO:0000256" key="9">
    <source>
        <dbReference type="ARBA" id="ARBA00022777"/>
    </source>
</evidence>
<evidence type="ECO:0000259" key="16">
    <source>
        <dbReference type="Pfam" id="PF00365"/>
    </source>
</evidence>
<dbReference type="PROSITE" id="PS00433">
    <property type="entry name" value="PHOSPHOFRUCTOKINASE"/>
    <property type="match status" value="2"/>
</dbReference>
<dbReference type="EMBL" id="JAIZAY010000022">
    <property type="protein sequence ID" value="KAJ8020389.1"/>
    <property type="molecule type" value="Genomic_DNA"/>
</dbReference>
<comment type="caution">
    <text evidence="17">The sequence shown here is derived from an EMBL/GenBank/DDBJ whole genome shotgun (WGS) entry which is preliminary data.</text>
</comment>
<dbReference type="Gene3D" id="3.40.50.460">
    <property type="entry name" value="Phosphofructokinase domain"/>
    <property type="match status" value="2"/>
</dbReference>
<comment type="subunit">
    <text evidence="14">Homotetramer.</text>
</comment>
<comment type="subcellular location">
    <subcellularLocation>
        <location evidence="2 14">Cytoplasm</location>
    </subcellularLocation>
</comment>
<dbReference type="GO" id="GO:0016208">
    <property type="term" value="F:AMP binding"/>
    <property type="evidence" value="ECO:0007669"/>
    <property type="project" value="TreeGrafter"/>
</dbReference>
<evidence type="ECO:0000256" key="13">
    <source>
        <dbReference type="ARBA" id="ARBA00048070"/>
    </source>
</evidence>
<feature type="binding site" evidence="14">
    <location>
        <begin position="128"/>
        <end position="129"/>
    </location>
    <ligand>
        <name>ATP</name>
        <dbReference type="ChEBI" id="CHEBI:30616"/>
    </ligand>
</feature>
<evidence type="ECO:0000256" key="1">
    <source>
        <dbReference type="ARBA" id="ARBA00001946"/>
    </source>
</evidence>
<dbReference type="NCBIfam" id="TIGR02478">
    <property type="entry name" value="6PF1K_euk"/>
    <property type="match status" value="1"/>
</dbReference>
<comment type="activity regulation">
    <text evidence="14">Allosterically activated by ADP, AMP, or fructose 2,6-bisphosphate, and allosterically inhibited by ATP or citrate.</text>
</comment>
<keyword evidence="18" id="KW-1185">Reference proteome</keyword>
<dbReference type="GO" id="GO:0048029">
    <property type="term" value="F:monosaccharide binding"/>
    <property type="evidence" value="ECO:0007669"/>
    <property type="project" value="TreeGrafter"/>
</dbReference>
<dbReference type="FunFam" id="3.40.50.460:FF:000003">
    <property type="entry name" value="ATP-dependent 6-phosphofructokinase"/>
    <property type="match status" value="1"/>
</dbReference>
<dbReference type="PRINTS" id="PR00476">
    <property type="entry name" value="PHFRCTKINASE"/>
</dbReference>
<evidence type="ECO:0000256" key="2">
    <source>
        <dbReference type="ARBA" id="ARBA00004496"/>
    </source>
</evidence>
<organism evidence="17 18">
    <name type="scientific">Holothuria leucospilota</name>
    <name type="common">Black long sea cucumber</name>
    <name type="synonym">Mertensiothuria leucospilota</name>
    <dbReference type="NCBI Taxonomy" id="206669"/>
    <lineage>
        <taxon>Eukaryota</taxon>
        <taxon>Metazoa</taxon>
        <taxon>Echinodermata</taxon>
        <taxon>Eleutherozoa</taxon>
        <taxon>Echinozoa</taxon>
        <taxon>Holothuroidea</taxon>
        <taxon>Aspidochirotacea</taxon>
        <taxon>Aspidochirotida</taxon>
        <taxon>Holothuriidae</taxon>
        <taxon>Holothuria</taxon>
    </lineage>
</organism>
<feature type="binding site" description="in other chain" evidence="14">
    <location>
        <position position="304"/>
    </location>
    <ligand>
        <name>substrate</name>
        <note>ligand shared between dimeric partners</note>
    </ligand>
</feature>
<dbReference type="InterPro" id="IPR035966">
    <property type="entry name" value="PKF_sf"/>
</dbReference>
<dbReference type="GO" id="GO:0070095">
    <property type="term" value="F:fructose-6-phosphate binding"/>
    <property type="evidence" value="ECO:0007669"/>
    <property type="project" value="TreeGrafter"/>
</dbReference>
<comment type="similarity">
    <text evidence="14">Belongs to the phosphofructokinase type A (PFKA) family. ATP-dependent PFK group I subfamily. Eukaryotic two domain clade 'E' sub-subfamily.</text>
</comment>
<evidence type="ECO:0000256" key="6">
    <source>
        <dbReference type="ARBA" id="ARBA00022679"/>
    </source>
</evidence>
<evidence type="ECO:0000256" key="8">
    <source>
        <dbReference type="ARBA" id="ARBA00022741"/>
    </source>
</evidence>
<keyword evidence="8 14" id="KW-0547">Nucleotide-binding</keyword>
<keyword evidence="6 14" id="KW-0808">Transferase</keyword>
<evidence type="ECO:0000256" key="12">
    <source>
        <dbReference type="ARBA" id="ARBA00023152"/>
    </source>
</evidence>
<dbReference type="GO" id="GO:0042802">
    <property type="term" value="F:identical protein binding"/>
    <property type="evidence" value="ECO:0007669"/>
    <property type="project" value="TreeGrafter"/>
</dbReference>
<feature type="binding site" evidence="14">
    <location>
        <begin position="158"/>
        <end position="161"/>
    </location>
    <ligand>
        <name>ATP</name>
        <dbReference type="ChEBI" id="CHEBI:30616"/>
    </ligand>
</feature>
<feature type="binding site" description="in other chain" evidence="14">
    <location>
        <position position="691"/>
    </location>
    <ligand>
        <name>beta-D-fructose 2,6-bisphosphate</name>
        <dbReference type="ChEBI" id="CHEBI:58579"/>
        <note>allosteric activator; ligand shared between dimeric partners</note>
    </ligand>
</feature>
<dbReference type="PANTHER" id="PTHR13697:SF4">
    <property type="entry name" value="ATP-DEPENDENT 6-PHOSPHOFRUCTOKINASE"/>
    <property type="match status" value="1"/>
</dbReference>
<feature type="region of interest" description="N-terminal catalytic PFK domain 1" evidence="14">
    <location>
        <begin position="1"/>
        <end position="430"/>
    </location>
</feature>
<feature type="binding site" description="in other chain" evidence="14">
    <location>
        <begin position="590"/>
        <end position="594"/>
    </location>
    <ligand>
        <name>beta-D-fructose 2,6-bisphosphate</name>
        <dbReference type="ChEBI" id="CHEBI:58579"/>
        <note>allosteric activator; ligand shared between dimeric partners</note>
    </ligand>
</feature>
<dbReference type="GO" id="GO:0005945">
    <property type="term" value="C:6-phosphofructokinase complex"/>
    <property type="evidence" value="ECO:0007669"/>
    <property type="project" value="TreeGrafter"/>
</dbReference>
<feature type="binding site" description="in other chain" evidence="14">
    <location>
        <begin position="635"/>
        <end position="637"/>
    </location>
    <ligand>
        <name>beta-D-fructose 2,6-bisphosphate</name>
        <dbReference type="ChEBI" id="CHEBI:58579"/>
        <note>allosteric activator; ligand shared between dimeric partners</note>
    </ligand>
</feature>
<name>A0A9Q1BCP3_HOLLE</name>
<dbReference type="HAMAP" id="MF_03184">
    <property type="entry name" value="Phosphofructokinase_I_E"/>
    <property type="match status" value="1"/>
</dbReference>
<evidence type="ECO:0000256" key="15">
    <source>
        <dbReference type="PIRNR" id="PIRNR000533"/>
    </source>
</evidence>
<dbReference type="GO" id="GO:0006002">
    <property type="term" value="P:fructose 6-phosphate metabolic process"/>
    <property type="evidence" value="ECO:0007669"/>
    <property type="project" value="InterPro"/>
</dbReference>
<feature type="binding site" evidence="14">
    <location>
        <position position="628"/>
    </location>
    <ligand>
        <name>beta-D-fructose 2,6-bisphosphate</name>
        <dbReference type="ChEBI" id="CHEBI:58579"/>
        <note>allosteric activator; ligand shared between dimeric partners</note>
    </ligand>
</feature>
<feature type="binding site" evidence="14">
    <location>
        <position position="332"/>
    </location>
    <ligand>
        <name>substrate</name>
        <note>ligand shared between dimeric partners</note>
    </ligand>
</feature>
<dbReference type="OrthoDB" id="537915at2759"/>
<reference evidence="17" key="1">
    <citation type="submission" date="2021-10" db="EMBL/GenBank/DDBJ databases">
        <title>Tropical sea cucumber genome reveals ecological adaptation and Cuvierian tubules defense mechanism.</title>
        <authorList>
            <person name="Chen T."/>
        </authorList>
    </citation>
    <scope>NUCLEOTIDE SEQUENCE</scope>
    <source>
        <strain evidence="17">Nanhai2018</strain>
        <tissue evidence="17">Muscle</tissue>
    </source>
</reference>
<evidence type="ECO:0000256" key="5">
    <source>
        <dbReference type="ARBA" id="ARBA00022533"/>
    </source>
</evidence>
<feature type="domain" description="Phosphofructokinase" evidence="16">
    <location>
        <begin position="451"/>
        <end position="748"/>
    </location>
</feature>
<keyword evidence="11 14" id="KW-0460">Magnesium</keyword>
<feature type="binding site" evidence="14">
    <location>
        <position position="717"/>
    </location>
    <ligand>
        <name>beta-D-fructose 2,6-bisphosphate</name>
        <dbReference type="ChEBI" id="CHEBI:58579"/>
        <note>allosteric activator; ligand shared between dimeric partners</note>
    </ligand>
</feature>
<feature type="binding site" description="in other chain" evidence="14">
    <location>
        <position position="847"/>
    </location>
    <ligand>
        <name>beta-D-fructose 2,6-bisphosphate</name>
        <dbReference type="ChEBI" id="CHEBI:58579"/>
        <note>allosteric activator; ligand shared between dimeric partners</note>
    </ligand>
</feature>
<feature type="binding site" evidence="14">
    <location>
        <position position="159"/>
    </location>
    <ligand>
        <name>Mg(2+)</name>
        <dbReference type="ChEBI" id="CHEBI:18420"/>
        <note>catalytic</note>
    </ligand>
</feature>
<accession>A0A9Q1BCP3</accession>
<dbReference type="InterPro" id="IPR015912">
    <property type="entry name" value="Phosphofructokinase_CS"/>
</dbReference>
<feature type="active site" description="Proton acceptor" evidence="14">
    <location>
        <position position="206"/>
    </location>
</feature>
<feature type="region of interest" description="C-terminal regulatory PFK domain 2" evidence="14">
    <location>
        <begin position="450"/>
        <end position="893"/>
    </location>
</feature>
<evidence type="ECO:0000313" key="17">
    <source>
        <dbReference type="EMBL" id="KAJ8020389.1"/>
    </source>
</evidence>
<feature type="binding site" evidence="14">
    <location>
        <position position="65"/>
    </location>
    <ligand>
        <name>ATP</name>
        <dbReference type="ChEBI" id="CHEBI:30616"/>
    </ligand>
</feature>
<keyword evidence="4 14" id="KW-0963">Cytoplasm</keyword>
<feature type="binding site" description="in other chain" evidence="14">
    <location>
        <begin position="204"/>
        <end position="206"/>
    </location>
    <ligand>
        <name>substrate</name>
        <note>ligand shared between dimeric partners</note>
    </ligand>
</feature>
<dbReference type="FunFam" id="3.40.50.460:FF:000008">
    <property type="entry name" value="ATP-dependent 6-phosphofructokinase"/>
    <property type="match status" value="1"/>
</dbReference>
<protein>
    <recommendedName>
        <fullName evidence="14">ATP-dependent 6-phosphofructokinase</fullName>
        <shortName evidence="14">ATP-PFK</shortName>
        <shortName evidence="14">Phosphofructokinase</shortName>
        <ecNumber evidence="14">2.7.1.11</ecNumber>
    </recommendedName>
    <alternativeName>
        <fullName evidence="14">Phosphohexokinase</fullName>
    </alternativeName>
</protein>
<feature type="binding site" description="in other chain" evidence="14">
    <location>
        <begin position="723"/>
        <end position="726"/>
    </location>
    <ligand>
        <name>beta-D-fructose 2,6-bisphosphate</name>
        <dbReference type="ChEBI" id="CHEBI:58579"/>
        <note>allosteric activator; ligand shared between dimeric partners</note>
    </ligand>
</feature>
<dbReference type="PANTHER" id="PTHR13697">
    <property type="entry name" value="PHOSPHOFRUCTOKINASE"/>
    <property type="match status" value="1"/>
</dbReference>
<dbReference type="GO" id="GO:0061621">
    <property type="term" value="P:canonical glycolysis"/>
    <property type="evidence" value="ECO:0007669"/>
    <property type="project" value="TreeGrafter"/>
</dbReference>
<keyword evidence="5 14" id="KW-0021">Allosteric enzyme</keyword>
<dbReference type="GO" id="GO:0046872">
    <property type="term" value="F:metal ion binding"/>
    <property type="evidence" value="ECO:0007669"/>
    <property type="project" value="UniProtKB-KW"/>
</dbReference>
<gene>
    <name evidence="17" type="ORF">HOLleu_39970</name>
</gene>
<dbReference type="SUPFAM" id="SSF53784">
    <property type="entry name" value="Phosphofructokinase"/>
    <property type="match status" value="2"/>
</dbReference>
<comment type="pathway">
    <text evidence="3 14 15">Carbohydrate degradation; glycolysis; D-glyceraldehyde 3-phosphate and glycerone phosphate from D-glucose: step 3/4.</text>
</comment>
<feature type="binding site" description="in other chain" evidence="14">
    <location>
        <begin position="248"/>
        <end position="250"/>
    </location>
    <ligand>
        <name>substrate</name>
        <note>ligand shared between dimeric partners</note>
    </ligand>
</feature>
<evidence type="ECO:0000256" key="7">
    <source>
        <dbReference type="ARBA" id="ARBA00022723"/>
    </source>
</evidence>
<feature type="domain" description="Phosphofructokinase" evidence="16">
    <location>
        <begin position="58"/>
        <end position="363"/>
    </location>
</feature>
<dbReference type="Proteomes" id="UP001152320">
    <property type="component" value="Chromosome 22"/>
</dbReference>
<dbReference type="GO" id="GO:0030388">
    <property type="term" value="P:fructose 1,6-bisphosphate metabolic process"/>
    <property type="evidence" value="ECO:0007669"/>
    <property type="project" value="TreeGrafter"/>
</dbReference>
<evidence type="ECO:0000256" key="11">
    <source>
        <dbReference type="ARBA" id="ARBA00022842"/>
    </source>
</evidence>
<comment type="catalytic activity">
    <reaction evidence="13 14 15">
        <text>beta-D-fructose 6-phosphate + ATP = beta-D-fructose 1,6-bisphosphate + ADP + H(+)</text>
        <dbReference type="Rhea" id="RHEA:16109"/>
        <dbReference type="ChEBI" id="CHEBI:15378"/>
        <dbReference type="ChEBI" id="CHEBI:30616"/>
        <dbReference type="ChEBI" id="CHEBI:32966"/>
        <dbReference type="ChEBI" id="CHEBI:57634"/>
        <dbReference type="ChEBI" id="CHEBI:456216"/>
        <dbReference type="EC" id="2.7.1.11"/>
    </reaction>
</comment>
<evidence type="ECO:0000256" key="4">
    <source>
        <dbReference type="ARBA" id="ARBA00022490"/>
    </source>
</evidence>
<comment type="caution">
    <text evidence="14">Lacks conserved residue(s) required for the propagation of feature annotation.</text>
</comment>
<dbReference type="EC" id="2.7.1.11" evidence="14"/>
<comment type="function">
    <text evidence="14">Catalyzes the phosphorylation of D-fructose 6-phosphate to fructose 1,6-bisphosphate by ATP, the first committing step of glycolysis.</text>
</comment>
<evidence type="ECO:0000256" key="3">
    <source>
        <dbReference type="ARBA" id="ARBA00004679"/>
    </source>
</evidence>
<comment type="cofactor">
    <cofactor evidence="1 14">
        <name>Mg(2+)</name>
        <dbReference type="ChEBI" id="CHEBI:18420"/>
    </cofactor>
</comment>
<dbReference type="GO" id="GO:0005524">
    <property type="term" value="F:ATP binding"/>
    <property type="evidence" value="ECO:0007669"/>
    <property type="project" value="UniProtKB-KW"/>
</dbReference>
<evidence type="ECO:0000256" key="10">
    <source>
        <dbReference type="ARBA" id="ARBA00022840"/>
    </source>
</evidence>